<dbReference type="SMART" id="SM00487">
    <property type="entry name" value="DEXDc"/>
    <property type="match status" value="1"/>
</dbReference>
<evidence type="ECO:0000256" key="9">
    <source>
        <dbReference type="ARBA" id="ARBA00023125"/>
    </source>
</evidence>
<proteinExistence type="inferred from homology"/>
<dbReference type="PROSITE" id="PS51194">
    <property type="entry name" value="HELICASE_CTER"/>
    <property type="match status" value="1"/>
</dbReference>
<feature type="binding site" evidence="12">
    <location>
        <position position="474"/>
    </location>
    <ligand>
        <name>Zn(2+)</name>
        <dbReference type="ChEBI" id="CHEBI:29105"/>
        <label>2</label>
    </ligand>
</feature>
<comment type="cofactor">
    <cofactor evidence="12">
        <name>Zn(2+)</name>
        <dbReference type="ChEBI" id="CHEBI:29105"/>
    </cofactor>
    <text evidence="12">Binds 2 zinc ions per subunit.</text>
</comment>
<dbReference type="GO" id="GO:0006302">
    <property type="term" value="P:double-strand break repair"/>
    <property type="evidence" value="ECO:0007669"/>
    <property type="project" value="InterPro"/>
</dbReference>
<evidence type="ECO:0000256" key="8">
    <source>
        <dbReference type="ARBA" id="ARBA00022840"/>
    </source>
</evidence>
<dbReference type="GO" id="GO:0006269">
    <property type="term" value="P:DNA replication, synthesis of primer"/>
    <property type="evidence" value="ECO:0007669"/>
    <property type="project" value="UniProtKB-KW"/>
</dbReference>
<dbReference type="Pfam" id="PF00270">
    <property type="entry name" value="DEAD"/>
    <property type="match status" value="1"/>
</dbReference>
<dbReference type="AlphaFoldDB" id="L0K773"/>
<keyword evidence="10 12" id="KW-0413">Isomerase</keyword>
<evidence type="ECO:0000256" key="10">
    <source>
        <dbReference type="ARBA" id="ARBA00023235"/>
    </source>
</evidence>
<comment type="similarity">
    <text evidence="12">Belongs to the helicase family. PriA subfamily.</text>
</comment>
<evidence type="ECO:0000256" key="11">
    <source>
        <dbReference type="ARBA" id="ARBA00048988"/>
    </source>
</evidence>
<dbReference type="EMBL" id="CP003359">
    <property type="protein sequence ID" value="AGB40846.1"/>
    <property type="molecule type" value="Genomic_DNA"/>
</dbReference>
<keyword evidence="7 12" id="KW-0862">Zinc</keyword>
<dbReference type="GO" id="GO:0016887">
    <property type="term" value="F:ATP hydrolysis activity"/>
    <property type="evidence" value="ECO:0007669"/>
    <property type="project" value="RHEA"/>
</dbReference>
<reference evidence="16" key="1">
    <citation type="submission" date="2012-02" db="EMBL/GenBank/DDBJ databases">
        <title>The complete genome of Halobacteroides halobius DSM 5150.</title>
        <authorList>
            <person name="Lucas S."/>
            <person name="Copeland A."/>
            <person name="Lapidus A."/>
            <person name="Glavina del Rio T."/>
            <person name="Dalin E."/>
            <person name="Tice H."/>
            <person name="Bruce D."/>
            <person name="Goodwin L."/>
            <person name="Pitluck S."/>
            <person name="Peters L."/>
            <person name="Mikhailova N."/>
            <person name="Gu W."/>
            <person name="Kyrpides N."/>
            <person name="Mavromatis K."/>
            <person name="Ivanova N."/>
            <person name="Brettin T."/>
            <person name="Detter J.C."/>
            <person name="Han C."/>
            <person name="Larimer F."/>
            <person name="Land M."/>
            <person name="Hauser L."/>
            <person name="Markowitz V."/>
            <person name="Cheng J.-F."/>
            <person name="Hugenholtz P."/>
            <person name="Woyke T."/>
            <person name="Wu D."/>
            <person name="Tindall B."/>
            <person name="Pomrenke H."/>
            <person name="Brambilla E."/>
            <person name="Klenk H.-P."/>
            <person name="Eisen J.A."/>
        </authorList>
    </citation>
    <scope>NUCLEOTIDE SEQUENCE [LARGE SCALE GENOMIC DNA]</scope>
    <source>
        <strain evidence="16">ATCC 35273 / DSM 5150 / MD-1</strain>
    </source>
</reference>
<feature type="binding site" evidence="12">
    <location>
        <position position="484"/>
    </location>
    <ligand>
        <name>Zn(2+)</name>
        <dbReference type="ChEBI" id="CHEBI:29105"/>
        <label>1</label>
    </ligand>
</feature>
<keyword evidence="1 12" id="KW-0639">Primosome</keyword>
<dbReference type="CDD" id="cd18804">
    <property type="entry name" value="SF2_C_priA"/>
    <property type="match status" value="1"/>
</dbReference>
<organism evidence="15 16">
    <name type="scientific">Halobacteroides halobius (strain ATCC 35273 / DSM 5150 / MD-1)</name>
    <dbReference type="NCBI Taxonomy" id="748449"/>
    <lineage>
        <taxon>Bacteria</taxon>
        <taxon>Bacillati</taxon>
        <taxon>Bacillota</taxon>
        <taxon>Clostridia</taxon>
        <taxon>Halanaerobiales</taxon>
        <taxon>Halobacteroidaceae</taxon>
        <taxon>Halobacteroides</taxon>
    </lineage>
</organism>
<keyword evidence="16" id="KW-1185">Reference proteome</keyword>
<dbReference type="GO" id="GO:0008270">
    <property type="term" value="F:zinc ion binding"/>
    <property type="evidence" value="ECO:0007669"/>
    <property type="project" value="UniProtKB-UniRule"/>
</dbReference>
<feature type="binding site" evidence="12">
    <location>
        <position position="456"/>
    </location>
    <ligand>
        <name>Zn(2+)</name>
        <dbReference type="ChEBI" id="CHEBI:29105"/>
        <label>2</label>
    </ligand>
</feature>
<dbReference type="InterPro" id="IPR027417">
    <property type="entry name" value="P-loop_NTPase"/>
</dbReference>
<dbReference type="Gene3D" id="3.40.1440.60">
    <property type="entry name" value="PriA, 3(prime) DNA-binding domain"/>
    <property type="match status" value="1"/>
</dbReference>
<name>L0K773_HALHC</name>
<dbReference type="PATRIC" id="fig|748449.3.peg.839"/>
<dbReference type="InterPro" id="IPR040498">
    <property type="entry name" value="PriA_CRR"/>
</dbReference>
<keyword evidence="9 12" id="KW-0238">DNA-binding</keyword>
<dbReference type="SUPFAM" id="SSF52540">
    <property type="entry name" value="P-loop containing nucleoside triphosphate hydrolases"/>
    <property type="match status" value="1"/>
</dbReference>
<gene>
    <name evidence="12" type="primary">priA</name>
    <name evidence="15" type="ordered locus">Halha_0880</name>
</gene>
<comment type="catalytic activity">
    <reaction evidence="12">
        <text>Couples ATP hydrolysis with the unwinding of duplex DNA by translocating in the 3'-5' direction.</text>
        <dbReference type="EC" id="5.6.2.4"/>
    </reaction>
</comment>
<dbReference type="FunFam" id="3.40.1440.60:FF:000001">
    <property type="entry name" value="Primosomal protein N"/>
    <property type="match status" value="1"/>
</dbReference>
<dbReference type="PANTHER" id="PTHR30580">
    <property type="entry name" value="PRIMOSOMAL PROTEIN N"/>
    <property type="match status" value="1"/>
</dbReference>
<evidence type="ECO:0000256" key="3">
    <source>
        <dbReference type="ARBA" id="ARBA00022723"/>
    </source>
</evidence>
<dbReference type="GO" id="GO:0043138">
    <property type="term" value="F:3'-5' DNA helicase activity"/>
    <property type="evidence" value="ECO:0007669"/>
    <property type="project" value="UniProtKB-EC"/>
</dbReference>
<dbReference type="GO" id="GO:0006270">
    <property type="term" value="P:DNA replication initiation"/>
    <property type="evidence" value="ECO:0007669"/>
    <property type="project" value="TreeGrafter"/>
</dbReference>
<evidence type="ECO:0000259" key="13">
    <source>
        <dbReference type="PROSITE" id="PS51192"/>
    </source>
</evidence>
<evidence type="ECO:0000256" key="5">
    <source>
        <dbReference type="ARBA" id="ARBA00022801"/>
    </source>
</evidence>
<dbReference type="OrthoDB" id="9759544at2"/>
<keyword evidence="2 12" id="KW-0235">DNA replication</keyword>
<dbReference type="InterPro" id="IPR011545">
    <property type="entry name" value="DEAD/DEAH_box_helicase_dom"/>
</dbReference>
<dbReference type="GO" id="GO:0005524">
    <property type="term" value="F:ATP binding"/>
    <property type="evidence" value="ECO:0007669"/>
    <property type="project" value="UniProtKB-UniRule"/>
</dbReference>
<evidence type="ECO:0000313" key="16">
    <source>
        <dbReference type="Proteomes" id="UP000010880"/>
    </source>
</evidence>
<sequence>MKYVSIIVDLPVKQVNQTFSYHIPEKLEETIGLGKKVIVPFGPRKIEGYIVEIKKQVEFETKPIIKVASDYSLFDQELLELAEWMANYYQCYLISALKAIIPSGKQRVKTKRVVNLAQSDQETNEIISQLEKRAPKQAAVLFYLVKNPAQQLITTNLAKKVNTSSGTIRRLFKKGLIDYNKEEVKRIPYQDTNFKKTTPLAPTPEQEVALSEIKAAINSQLDTTFLLKGVTGSGKTEVYLQSISEVLSQGQEAIVLIPEIALTPQTIARFKGRFGKQVAVLHSQLSSGERFDEWRRIKEGKAKIAVGARSAIFAPFSNLGLIVIDEEHETTYKQEDHPKYHAREVAVKRAKLNQAVTILGTATPSLESYYRAQKEEYKLLELSKRIEDRPLPKVELVDMRQELEAGNKQMLSRSLEKEIKARLEVDEQVIIFLNRRGFSTFVQCRKCGYVMECDECDVSLTYFSQSQILKCNYCDFTTKIPEECPDCGSSYIKYFGVGTEKVERALQEIFPEANIARMDRDTTTKKGAYQRILSSFSAGEIDILVGTQMIAKGHDYPNVTLVGVITADTALNLPDFRASERTFQLLAQVAGRTGRGAKAGQVIIQSYTPEHYSIQQAKEHDYQSFYEQEIIFREEMEYPPVTHLINIIVSDKSEDKTIKVAQRLGEIINAKLKDTADKQLLGPVQAPLSKIRGEYRWQLLLKGRNLEELRQLNQMSLQELEEVKELKSVKISIDIDPIGVL</sequence>
<feature type="binding site" evidence="12">
    <location>
        <position position="444"/>
    </location>
    <ligand>
        <name>Zn(2+)</name>
        <dbReference type="ChEBI" id="CHEBI:29105"/>
        <label>1</label>
    </ligand>
</feature>
<dbReference type="InterPro" id="IPR042115">
    <property type="entry name" value="PriA_3primeBD_sf"/>
</dbReference>
<dbReference type="Pfam" id="PF00271">
    <property type="entry name" value="Helicase_C"/>
    <property type="match status" value="1"/>
</dbReference>
<comment type="function">
    <text evidence="12">Initiates the restart of stalled replication forks, which reloads the replicative helicase on sites other than the origin of replication. Recognizes and binds to abandoned replication forks and remodels them to uncover a helicase loading site. Promotes assembly of the primosome at these replication forks.</text>
</comment>
<dbReference type="SMART" id="SM00490">
    <property type="entry name" value="HELICc"/>
    <property type="match status" value="1"/>
</dbReference>
<dbReference type="RefSeq" id="WP_015326571.1">
    <property type="nucleotide sequence ID" value="NC_019978.1"/>
</dbReference>
<dbReference type="NCBIfam" id="NF004066">
    <property type="entry name" value="PRK05580.1-3"/>
    <property type="match status" value="1"/>
</dbReference>
<evidence type="ECO:0000256" key="7">
    <source>
        <dbReference type="ARBA" id="ARBA00022833"/>
    </source>
</evidence>
<dbReference type="HAMAP" id="MF_00983">
    <property type="entry name" value="PriA"/>
    <property type="match status" value="1"/>
</dbReference>
<dbReference type="CDD" id="cd17929">
    <property type="entry name" value="DEXHc_priA"/>
    <property type="match status" value="1"/>
</dbReference>
<keyword evidence="3 12" id="KW-0479">Metal-binding</keyword>
<keyword evidence="6 12" id="KW-0347">Helicase</keyword>
<dbReference type="GO" id="GO:0006310">
    <property type="term" value="P:DNA recombination"/>
    <property type="evidence" value="ECO:0007669"/>
    <property type="project" value="InterPro"/>
</dbReference>
<dbReference type="Proteomes" id="UP000010880">
    <property type="component" value="Chromosome"/>
</dbReference>
<dbReference type="eggNOG" id="COG1198">
    <property type="taxonomic scope" value="Bacteria"/>
</dbReference>
<evidence type="ECO:0000256" key="2">
    <source>
        <dbReference type="ARBA" id="ARBA00022705"/>
    </source>
</evidence>
<comment type="subunit">
    <text evidence="12">Component of the replication restart primosome.</text>
</comment>
<feature type="binding site" evidence="12">
    <location>
        <position position="487"/>
    </location>
    <ligand>
        <name>Zn(2+)</name>
        <dbReference type="ChEBI" id="CHEBI:29105"/>
        <label>1</label>
    </ligand>
</feature>
<dbReference type="FunFam" id="3.40.50.300:FF:000489">
    <property type="entry name" value="Primosome assembly protein PriA"/>
    <property type="match status" value="1"/>
</dbReference>
<evidence type="ECO:0000313" key="15">
    <source>
        <dbReference type="EMBL" id="AGB40846.1"/>
    </source>
</evidence>
<evidence type="ECO:0000256" key="4">
    <source>
        <dbReference type="ARBA" id="ARBA00022741"/>
    </source>
</evidence>
<dbReference type="GO" id="GO:1990077">
    <property type="term" value="C:primosome complex"/>
    <property type="evidence" value="ECO:0007669"/>
    <property type="project" value="UniProtKB-UniRule"/>
</dbReference>
<protein>
    <recommendedName>
        <fullName evidence="12">Replication restart protein PriA</fullName>
    </recommendedName>
    <alternativeName>
        <fullName evidence="12">ATP-dependent DNA helicase PriA</fullName>
        <ecNumber evidence="12">5.6.2.4</ecNumber>
    </alternativeName>
    <alternativeName>
        <fullName evidence="12">DNA 3'-5' helicase PriA</fullName>
    </alternativeName>
</protein>
<dbReference type="Pfam" id="PF18074">
    <property type="entry name" value="PriA_C"/>
    <property type="match status" value="1"/>
</dbReference>
<feature type="binding site" evidence="12">
    <location>
        <position position="471"/>
    </location>
    <ligand>
        <name>Zn(2+)</name>
        <dbReference type="ChEBI" id="CHEBI:29105"/>
        <label>2</label>
    </ligand>
</feature>
<dbReference type="InterPro" id="IPR005259">
    <property type="entry name" value="PriA"/>
</dbReference>
<dbReference type="PROSITE" id="PS51192">
    <property type="entry name" value="HELICASE_ATP_BIND_1"/>
    <property type="match status" value="1"/>
</dbReference>
<dbReference type="Pfam" id="PF18319">
    <property type="entry name" value="Zn_ribbon_PriA"/>
    <property type="match status" value="1"/>
</dbReference>
<dbReference type="InterPro" id="IPR014001">
    <property type="entry name" value="Helicase_ATP-bd"/>
</dbReference>
<keyword evidence="5 12" id="KW-0378">Hydrolase</keyword>
<keyword evidence="8 12" id="KW-0067">ATP-binding</keyword>
<dbReference type="InterPro" id="IPR041222">
    <property type="entry name" value="PriA_3primeBD"/>
</dbReference>
<dbReference type="InterPro" id="IPR041236">
    <property type="entry name" value="PriA_C"/>
</dbReference>
<feature type="binding site" evidence="12">
    <location>
        <position position="447"/>
    </location>
    <ligand>
        <name>Zn(2+)</name>
        <dbReference type="ChEBI" id="CHEBI:29105"/>
        <label>1</label>
    </ligand>
</feature>
<evidence type="ECO:0000256" key="6">
    <source>
        <dbReference type="ARBA" id="ARBA00022806"/>
    </source>
</evidence>
<accession>L0K773</accession>
<evidence type="ECO:0000256" key="1">
    <source>
        <dbReference type="ARBA" id="ARBA00022515"/>
    </source>
</evidence>
<dbReference type="NCBIfam" id="TIGR00595">
    <property type="entry name" value="priA"/>
    <property type="match status" value="1"/>
</dbReference>
<dbReference type="InterPro" id="IPR001650">
    <property type="entry name" value="Helicase_C-like"/>
</dbReference>
<dbReference type="KEGG" id="hhl:Halha_0880"/>
<evidence type="ECO:0000256" key="12">
    <source>
        <dbReference type="HAMAP-Rule" id="MF_00983"/>
    </source>
</evidence>
<dbReference type="STRING" id="748449.Halha_0880"/>
<dbReference type="PANTHER" id="PTHR30580:SF0">
    <property type="entry name" value="PRIMOSOMAL PROTEIN N"/>
    <property type="match status" value="1"/>
</dbReference>
<evidence type="ECO:0000259" key="14">
    <source>
        <dbReference type="PROSITE" id="PS51194"/>
    </source>
</evidence>
<feature type="domain" description="Helicase C-terminal" evidence="14">
    <location>
        <begin position="479"/>
        <end position="648"/>
    </location>
</feature>
<dbReference type="GO" id="GO:0003677">
    <property type="term" value="F:DNA binding"/>
    <property type="evidence" value="ECO:0007669"/>
    <property type="project" value="UniProtKB-UniRule"/>
</dbReference>
<dbReference type="Gene3D" id="3.40.50.300">
    <property type="entry name" value="P-loop containing nucleotide triphosphate hydrolases"/>
    <property type="match status" value="2"/>
</dbReference>
<dbReference type="EC" id="5.6.2.4" evidence="12"/>
<feature type="domain" description="Helicase ATP-binding" evidence="13">
    <location>
        <begin position="216"/>
        <end position="382"/>
    </location>
</feature>
<feature type="binding site" evidence="12">
    <location>
        <position position="453"/>
    </location>
    <ligand>
        <name>Zn(2+)</name>
        <dbReference type="ChEBI" id="CHEBI:29105"/>
        <label>2</label>
    </ligand>
</feature>
<keyword evidence="4 12" id="KW-0547">Nucleotide-binding</keyword>
<dbReference type="HOGENOM" id="CLU_013353_3_1_9"/>
<dbReference type="Pfam" id="PF17764">
    <property type="entry name" value="PriA_3primeBD"/>
    <property type="match status" value="1"/>
</dbReference>
<comment type="catalytic activity">
    <reaction evidence="11 12">
        <text>ATP + H2O = ADP + phosphate + H(+)</text>
        <dbReference type="Rhea" id="RHEA:13065"/>
        <dbReference type="ChEBI" id="CHEBI:15377"/>
        <dbReference type="ChEBI" id="CHEBI:15378"/>
        <dbReference type="ChEBI" id="CHEBI:30616"/>
        <dbReference type="ChEBI" id="CHEBI:43474"/>
        <dbReference type="ChEBI" id="CHEBI:456216"/>
        <dbReference type="EC" id="5.6.2.4"/>
    </reaction>
</comment>